<accession>A0A5N4C5F6</accession>
<gene>
    <name evidence="1" type="ORF">Cadr_000027105</name>
</gene>
<comment type="caution">
    <text evidence="1">The sequence shown here is derived from an EMBL/GenBank/DDBJ whole genome shotgun (WGS) entry which is preliminary data.</text>
</comment>
<evidence type="ECO:0000313" key="2">
    <source>
        <dbReference type="Proteomes" id="UP000299084"/>
    </source>
</evidence>
<organism evidence="1 2">
    <name type="scientific">Camelus dromedarius</name>
    <name type="common">Dromedary</name>
    <name type="synonym">Arabian camel</name>
    <dbReference type="NCBI Taxonomy" id="9838"/>
    <lineage>
        <taxon>Eukaryota</taxon>
        <taxon>Metazoa</taxon>
        <taxon>Chordata</taxon>
        <taxon>Craniata</taxon>
        <taxon>Vertebrata</taxon>
        <taxon>Euteleostomi</taxon>
        <taxon>Mammalia</taxon>
        <taxon>Eutheria</taxon>
        <taxon>Laurasiatheria</taxon>
        <taxon>Artiodactyla</taxon>
        <taxon>Tylopoda</taxon>
        <taxon>Camelidae</taxon>
        <taxon>Camelus</taxon>
    </lineage>
</organism>
<protein>
    <submittedName>
        <fullName evidence="1">Uncharacterized protein</fullName>
    </submittedName>
</protein>
<keyword evidence="2" id="KW-1185">Reference proteome</keyword>
<reference evidence="1 2" key="1">
    <citation type="journal article" date="2019" name="Mol. Ecol. Resour.">
        <title>Improving Illumina assemblies with Hi-C and long reads: an example with the North African dromedary.</title>
        <authorList>
            <person name="Elbers J.P."/>
            <person name="Rogers M.F."/>
            <person name="Perelman P.L."/>
            <person name="Proskuryakova A.A."/>
            <person name="Serdyukova N.A."/>
            <person name="Johnson W.E."/>
            <person name="Horin P."/>
            <person name="Corander J."/>
            <person name="Murphy D."/>
            <person name="Burger P.A."/>
        </authorList>
    </citation>
    <scope>NUCLEOTIDE SEQUENCE [LARGE SCALE GENOMIC DNA]</scope>
    <source>
        <strain evidence="1">Drom800</strain>
        <tissue evidence="1">Blood</tissue>
    </source>
</reference>
<name>A0A5N4C5F6_CAMDR</name>
<evidence type="ECO:0000313" key="1">
    <source>
        <dbReference type="EMBL" id="KAB1254142.1"/>
    </source>
</evidence>
<proteinExistence type="predicted"/>
<dbReference type="EMBL" id="JWIN03000035">
    <property type="protein sequence ID" value="KAB1254142.1"/>
    <property type="molecule type" value="Genomic_DNA"/>
</dbReference>
<dbReference type="Proteomes" id="UP000299084">
    <property type="component" value="Unassembled WGS sequence"/>
</dbReference>
<sequence>MQEIRCGASGGSPRSRLRPGMCPAKCGSWLHTGKIQVQEKGKERGVGIGYSGKVNAGRLQEGERERKGPLAVVLSLFMVLVASHACRWDQSSCPGKGLRLPGISATAHSFGLLRLALGCHGTCGHVI</sequence>
<dbReference type="AlphaFoldDB" id="A0A5N4C5F6"/>